<sequence>MTKMAPTTQPSRTTTPRDLVNTLLRIANDPWHLIWLCPLLVLGDMILTAGVIWKIPYTEIDWRAYMQQITLYLSGERNYLKLTGQTGPLVYPAMHVHIYHLLSHLTSSGNDILLAQTLFAGLYLATLALVTQCYRLAGVPPWVYPLLVMSKRLHSVYVLRLFNDCFAVFFLWAGIYLFQTGRFRAGALAYSLGVGVKMSLLLALPAVGVVLYLAQGAGGALGSAMVMVQYQVLMAWPFVGYPREYLGRAFEFGRRFEWKWTVNWRWVGREVFEDERFARGLMVGHVVVLGGFVVERWLREAGTGVGEVLKSLVYPVSEARKRALKGKVTPEFVLTTVLTANVIGMLFARSLHYQFYSWLAWGTPYLLWRSGQSPLAVVGVWFGQEVAWNIYPSTKNSSMMVVVWLAAQVYGVWAAPRVEELWKHQEQIAKGEKEVPKVEATPAKPNGCQAVKDDIDAVPSPRETASPGKRKTRKR</sequence>
<comment type="similarity">
    <text evidence="13">Belongs to the glycosyltransferase ALG3 family.</text>
</comment>
<comment type="catalytic activity">
    <reaction evidence="12 14">
        <text>an alpha-D-Man-(1-&gt;2)-alpha-D-Man-(1-&gt;2)-alpha-D-Man-(1-&gt;3)-[alpha-D-Man-(1-&gt;6)]-beta-D-Man-(1-&gt;4)-beta-D-GlcNAc-(1-&gt;4)-alpha-D-GlcNAc-diphospho-di-trans,poly-cis-dolichol + a di-trans,poly-cis-dolichyl beta-D-mannosyl phosphate = an alpha-D-Man-(1-&gt;2)-alpha-D-Man-(1-&gt;2)-alpha-D-Man-(1-&gt;3)-[alpha-D-Man-(1-&gt;3)-alpha-D-Man-(1-&gt;6)]-beta-D-Man-(1-&gt;4)-beta-D-GlcNAc-(1-&gt;4)-alpha-D-GlcNAc-diphospho-di-trans,poly-cis-dolichol + a di-trans,poly-cis-dolichyl phosphate + H(+)</text>
        <dbReference type="Rhea" id="RHEA:29527"/>
        <dbReference type="Rhea" id="RHEA-COMP:19498"/>
        <dbReference type="Rhea" id="RHEA-COMP:19501"/>
        <dbReference type="Rhea" id="RHEA-COMP:19516"/>
        <dbReference type="Rhea" id="RHEA-COMP:19517"/>
        <dbReference type="ChEBI" id="CHEBI:15378"/>
        <dbReference type="ChEBI" id="CHEBI:57683"/>
        <dbReference type="ChEBI" id="CHEBI:58211"/>
        <dbReference type="ChEBI" id="CHEBI:132515"/>
        <dbReference type="ChEBI" id="CHEBI:132516"/>
        <dbReference type="EC" id="2.4.1.258"/>
    </reaction>
    <physiologicalReaction direction="left-to-right" evidence="12 14">
        <dbReference type="Rhea" id="RHEA:29528"/>
    </physiologicalReaction>
</comment>
<keyword evidence="17" id="KW-1185">Reference proteome</keyword>
<dbReference type="GO" id="GO:0005789">
    <property type="term" value="C:endoplasmic reticulum membrane"/>
    <property type="evidence" value="ECO:0007669"/>
    <property type="project" value="UniProtKB-SubCell"/>
</dbReference>
<dbReference type="InterPro" id="IPR007873">
    <property type="entry name" value="Glycosyltransferase_ALG3"/>
</dbReference>
<name>A0A6A6GMY3_9PEZI</name>
<keyword evidence="5 14" id="KW-0328">Glycosyltransferase</keyword>
<dbReference type="Pfam" id="PF05208">
    <property type="entry name" value="ALG3"/>
    <property type="match status" value="1"/>
</dbReference>
<evidence type="ECO:0000256" key="14">
    <source>
        <dbReference type="RuleBase" id="RU364047"/>
    </source>
</evidence>
<gene>
    <name evidence="16" type="ORF">BDZ85DRAFT_212471</name>
</gene>
<comment type="function">
    <text evidence="11 14">Dol-P-Man:Man(5)GlcNAc(2)-PP-Dol alpha-1,3-mannosyltransferase that operates in the biosynthetic pathway of dolichol-linked oligosaccharides, the glycan precursors employed in protein asparagine (N)-glycosylation. The assembly of dolichol-linked oligosaccharides begins on the cytosolic side of the endoplasmic reticulum membrane and finishes in its lumen. The sequential addition of sugars to dolichol pyrophosphate produces dolichol-linked oligosaccharides containing fourteen sugars, including two GlcNAcs, nine mannoses and three glucoses. Once assembled, the oligosaccharide is transferred from the lipid to nascent proteins by oligosaccharyltransferases. In the lumen of the endoplasmic reticulum, adds the first dolichyl beta-D-mannosyl phosphate derived mannose in an alpha-1,3 linkage to Man(5)GlcNAc(2)-PP-dolichol to produce Man(6)GlcNAc(2)-PP-dolichol.</text>
</comment>
<comment type="subcellular location">
    <subcellularLocation>
        <location evidence="1 14">Endoplasmic reticulum membrane</location>
        <topology evidence="1 14">Multi-pass membrane protein</topology>
    </subcellularLocation>
</comment>
<dbReference type="EC" id="2.4.1.258" evidence="3 14"/>
<keyword evidence="9 14" id="KW-1133">Transmembrane helix</keyword>
<evidence type="ECO:0000256" key="11">
    <source>
        <dbReference type="ARBA" id="ARBA00044743"/>
    </source>
</evidence>
<proteinExistence type="inferred from homology"/>
<feature type="region of interest" description="Disordered" evidence="15">
    <location>
        <begin position="432"/>
        <end position="475"/>
    </location>
</feature>
<evidence type="ECO:0000313" key="16">
    <source>
        <dbReference type="EMBL" id="KAF2227096.1"/>
    </source>
</evidence>
<dbReference type="Proteomes" id="UP000799538">
    <property type="component" value="Unassembled WGS sequence"/>
</dbReference>
<organism evidence="16 17">
    <name type="scientific">Elsinoe ampelina</name>
    <dbReference type="NCBI Taxonomy" id="302913"/>
    <lineage>
        <taxon>Eukaryota</taxon>
        <taxon>Fungi</taxon>
        <taxon>Dikarya</taxon>
        <taxon>Ascomycota</taxon>
        <taxon>Pezizomycotina</taxon>
        <taxon>Dothideomycetes</taxon>
        <taxon>Dothideomycetidae</taxon>
        <taxon>Myriangiales</taxon>
        <taxon>Elsinoaceae</taxon>
        <taxon>Elsinoe</taxon>
    </lineage>
</organism>
<dbReference type="OrthoDB" id="20028at2759"/>
<evidence type="ECO:0000256" key="5">
    <source>
        <dbReference type="ARBA" id="ARBA00022676"/>
    </source>
</evidence>
<feature type="transmembrane region" description="Helical" evidence="14">
    <location>
        <begin position="190"/>
        <end position="214"/>
    </location>
</feature>
<evidence type="ECO:0000256" key="8">
    <source>
        <dbReference type="ARBA" id="ARBA00022824"/>
    </source>
</evidence>
<dbReference type="UniPathway" id="UPA00378"/>
<evidence type="ECO:0000256" key="1">
    <source>
        <dbReference type="ARBA" id="ARBA00004477"/>
    </source>
</evidence>
<evidence type="ECO:0000313" key="17">
    <source>
        <dbReference type="Proteomes" id="UP000799538"/>
    </source>
</evidence>
<reference evidence="17" key="1">
    <citation type="journal article" date="2020" name="Stud. Mycol.">
        <title>101 Dothideomycetes genomes: A test case for predicting lifestyles and emergence of pathogens.</title>
        <authorList>
            <person name="Haridas S."/>
            <person name="Albert R."/>
            <person name="Binder M."/>
            <person name="Bloem J."/>
            <person name="LaButti K."/>
            <person name="Salamov A."/>
            <person name="Andreopoulos B."/>
            <person name="Baker S."/>
            <person name="Barry K."/>
            <person name="Bills G."/>
            <person name="Bluhm B."/>
            <person name="Cannon C."/>
            <person name="Castanera R."/>
            <person name="Culley D."/>
            <person name="Daum C."/>
            <person name="Ezra D."/>
            <person name="Gonzalez J."/>
            <person name="Henrissat B."/>
            <person name="Kuo A."/>
            <person name="Liang C."/>
            <person name="Lipzen A."/>
            <person name="Lutzoni F."/>
            <person name="Magnuson J."/>
            <person name="Mondo S."/>
            <person name="Nolan M."/>
            <person name="Ohm R."/>
            <person name="Pangilinan J."/>
            <person name="Park H.-J."/>
            <person name="Ramirez L."/>
            <person name="Alfaro M."/>
            <person name="Sun H."/>
            <person name="Tritt A."/>
            <person name="Yoshinaga Y."/>
            <person name="Zwiers L.-H."/>
            <person name="Turgeon B."/>
            <person name="Goodwin S."/>
            <person name="Spatafora J."/>
            <person name="Crous P."/>
            <person name="Grigoriev I."/>
        </authorList>
    </citation>
    <scope>NUCLEOTIDE SEQUENCE [LARGE SCALE GENOMIC DNA]</scope>
    <source>
        <strain evidence="17">CECT 20119</strain>
    </source>
</reference>
<accession>A0A6A6GMY3</accession>
<feature type="transmembrane region" description="Helical" evidence="14">
    <location>
        <begin position="220"/>
        <end position="239"/>
    </location>
</feature>
<evidence type="ECO:0000256" key="4">
    <source>
        <dbReference type="ARBA" id="ARBA00015561"/>
    </source>
</evidence>
<dbReference type="GO" id="GO:0052925">
    <property type="term" value="F:dol-P-Man:Man(5)GlcNAc(2)-PP-Dol alpha-1,3-mannosyltransferase activity"/>
    <property type="evidence" value="ECO:0007669"/>
    <property type="project" value="UniProtKB-EC"/>
</dbReference>
<keyword evidence="7 14" id="KW-0812">Transmembrane</keyword>
<dbReference type="PANTHER" id="PTHR12646:SF0">
    <property type="entry name" value="DOL-P-MAN:MAN(5)GLCNAC(2)-PP-DOL ALPHA-1,3-MANNOSYLTRANSFERASE"/>
    <property type="match status" value="1"/>
</dbReference>
<evidence type="ECO:0000256" key="10">
    <source>
        <dbReference type="ARBA" id="ARBA00023136"/>
    </source>
</evidence>
<evidence type="ECO:0000256" key="3">
    <source>
        <dbReference type="ARBA" id="ARBA00011964"/>
    </source>
</evidence>
<keyword evidence="8 14" id="KW-0256">Endoplasmic reticulum</keyword>
<evidence type="ECO:0000256" key="2">
    <source>
        <dbReference type="ARBA" id="ARBA00004922"/>
    </source>
</evidence>
<evidence type="ECO:0000256" key="15">
    <source>
        <dbReference type="SAM" id="MobiDB-lite"/>
    </source>
</evidence>
<protein>
    <recommendedName>
        <fullName evidence="4 14">Dol-P-Man:Man(5)GlcNAc(2)-PP-Dol alpha-1,3-mannosyltransferase</fullName>
        <ecNumber evidence="3 14">2.4.1.258</ecNumber>
    </recommendedName>
    <alternativeName>
        <fullName evidence="14">Dol-P-Man-dependent alpha(1-3)-mannosyltransferase</fullName>
    </alternativeName>
</protein>
<feature type="transmembrane region" description="Helical" evidence="14">
    <location>
        <begin position="33"/>
        <end position="53"/>
    </location>
</feature>
<evidence type="ECO:0000256" key="12">
    <source>
        <dbReference type="ARBA" id="ARBA00049506"/>
    </source>
</evidence>
<evidence type="ECO:0000256" key="7">
    <source>
        <dbReference type="ARBA" id="ARBA00022692"/>
    </source>
</evidence>
<comment type="pathway">
    <text evidence="2 14">Protein modification; protein glycosylation.</text>
</comment>
<evidence type="ECO:0000256" key="6">
    <source>
        <dbReference type="ARBA" id="ARBA00022679"/>
    </source>
</evidence>
<keyword evidence="10 14" id="KW-0472">Membrane</keyword>
<dbReference type="PANTHER" id="PTHR12646">
    <property type="entry name" value="NOT56 - RELATED"/>
    <property type="match status" value="1"/>
</dbReference>
<feature type="transmembrane region" description="Helical" evidence="14">
    <location>
        <begin position="112"/>
        <end position="137"/>
    </location>
</feature>
<dbReference type="EMBL" id="ML992502">
    <property type="protein sequence ID" value="KAF2227096.1"/>
    <property type="molecule type" value="Genomic_DNA"/>
</dbReference>
<keyword evidence="6 14" id="KW-0808">Transferase</keyword>
<feature type="transmembrane region" description="Helical" evidence="14">
    <location>
        <begin position="157"/>
        <end position="178"/>
    </location>
</feature>
<dbReference type="AlphaFoldDB" id="A0A6A6GMY3"/>
<evidence type="ECO:0000256" key="13">
    <source>
        <dbReference type="ARBA" id="ARBA00093457"/>
    </source>
</evidence>
<evidence type="ECO:0000256" key="9">
    <source>
        <dbReference type="ARBA" id="ARBA00022989"/>
    </source>
</evidence>